<dbReference type="SUPFAM" id="SSF56672">
    <property type="entry name" value="DNA/RNA polymerases"/>
    <property type="match status" value="1"/>
</dbReference>
<dbReference type="PROSITE" id="PS50994">
    <property type="entry name" value="INTEGRASE"/>
    <property type="match status" value="1"/>
</dbReference>
<evidence type="ECO:0000259" key="7">
    <source>
        <dbReference type="PROSITE" id="PS50879"/>
    </source>
</evidence>
<keyword evidence="3" id="KW-0540">Nuclease</keyword>
<evidence type="ECO:0000256" key="3">
    <source>
        <dbReference type="ARBA" id="ARBA00022722"/>
    </source>
</evidence>
<keyword evidence="2" id="KW-0548">Nucleotidyltransferase</keyword>
<dbReference type="CDD" id="cd09279">
    <property type="entry name" value="RNase_HI_like"/>
    <property type="match status" value="1"/>
</dbReference>
<dbReference type="InterPro" id="IPR041588">
    <property type="entry name" value="Integrase_H2C2"/>
</dbReference>
<keyword evidence="10" id="KW-1185">Reference proteome</keyword>
<evidence type="ECO:0000259" key="8">
    <source>
        <dbReference type="PROSITE" id="PS50994"/>
    </source>
</evidence>
<dbReference type="InterPro" id="IPR002156">
    <property type="entry name" value="RNaseH_domain"/>
</dbReference>
<protein>
    <submittedName>
        <fullName evidence="9">Reverse transcriptase domain-containing protein</fullName>
    </submittedName>
</protein>
<keyword evidence="6 9" id="KW-0695">RNA-directed DNA polymerase</keyword>
<gene>
    <name evidence="9" type="ORF">Tco_0895475</name>
</gene>
<dbReference type="EMBL" id="BQNB010014221">
    <property type="protein sequence ID" value="GJT25538.1"/>
    <property type="molecule type" value="Genomic_DNA"/>
</dbReference>
<dbReference type="SUPFAM" id="SSF53098">
    <property type="entry name" value="Ribonuclease H-like"/>
    <property type="match status" value="2"/>
</dbReference>
<reference evidence="9" key="2">
    <citation type="submission" date="2022-01" db="EMBL/GenBank/DDBJ databases">
        <authorList>
            <person name="Yamashiro T."/>
            <person name="Shiraishi A."/>
            <person name="Satake H."/>
            <person name="Nakayama K."/>
        </authorList>
    </citation>
    <scope>NUCLEOTIDE SEQUENCE</scope>
</reference>
<dbReference type="GO" id="GO:0003964">
    <property type="term" value="F:RNA-directed DNA polymerase activity"/>
    <property type="evidence" value="ECO:0007669"/>
    <property type="project" value="UniProtKB-KW"/>
</dbReference>
<dbReference type="PANTHER" id="PTHR48475:SF2">
    <property type="entry name" value="RIBONUCLEASE H"/>
    <property type="match status" value="1"/>
</dbReference>
<dbReference type="Pfam" id="PF13456">
    <property type="entry name" value="RVT_3"/>
    <property type="match status" value="1"/>
</dbReference>
<proteinExistence type="predicted"/>
<organism evidence="9 10">
    <name type="scientific">Tanacetum coccineum</name>
    <dbReference type="NCBI Taxonomy" id="301880"/>
    <lineage>
        <taxon>Eukaryota</taxon>
        <taxon>Viridiplantae</taxon>
        <taxon>Streptophyta</taxon>
        <taxon>Embryophyta</taxon>
        <taxon>Tracheophyta</taxon>
        <taxon>Spermatophyta</taxon>
        <taxon>Magnoliopsida</taxon>
        <taxon>eudicotyledons</taxon>
        <taxon>Gunneridae</taxon>
        <taxon>Pentapetalae</taxon>
        <taxon>asterids</taxon>
        <taxon>campanulids</taxon>
        <taxon>Asterales</taxon>
        <taxon>Asteraceae</taxon>
        <taxon>Asteroideae</taxon>
        <taxon>Anthemideae</taxon>
        <taxon>Anthemidinae</taxon>
        <taxon>Tanacetum</taxon>
    </lineage>
</organism>
<dbReference type="PROSITE" id="PS50879">
    <property type="entry name" value="RNASE_H_1"/>
    <property type="match status" value="1"/>
</dbReference>
<evidence type="ECO:0000256" key="5">
    <source>
        <dbReference type="ARBA" id="ARBA00022801"/>
    </source>
</evidence>
<feature type="domain" description="Integrase catalytic" evidence="8">
    <location>
        <begin position="405"/>
        <end position="564"/>
    </location>
</feature>
<dbReference type="InterPro" id="IPR036397">
    <property type="entry name" value="RNaseH_sf"/>
</dbReference>
<dbReference type="Pfam" id="PF17917">
    <property type="entry name" value="RT_RNaseH"/>
    <property type="match status" value="1"/>
</dbReference>
<evidence type="ECO:0000256" key="4">
    <source>
        <dbReference type="ARBA" id="ARBA00022759"/>
    </source>
</evidence>
<evidence type="ECO:0000313" key="9">
    <source>
        <dbReference type="EMBL" id="GJT25538.1"/>
    </source>
</evidence>
<dbReference type="InterPro" id="IPR001584">
    <property type="entry name" value="Integrase_cat-core"/>
</dbReference>
<evidence type="ECO:0000256" key="2">
    <source>
        <dbReference type="ARBA" id="ARBA00022695"/>
    </source>
</evidence>
<keyword evidence="1" id="KW-0808">Transferase</keyword>
<keyword evidence="5" id="KW-0378">Hydrolase</keyword>
<evidence type="ECO:0000313" key="10">
    <source>
        <dbReference type="Proteomes" id="UP001151760"/>
    </source>
</evidence>
<comment type="caution">
    <text evidence="9">The sequence shown here is derived from an EMBL/GenBank/DDBJ whole genome shotgun (WGS) entry which is preliminary data.</text>
</comment>
<dbReference type="InterPro" id="IPR041373">
    <property type="entry name" value="RT_RNaseH"/>
</dbReference>
<dbReference type="Gene3D" id="3.30.420.10">
    <property type="entry name" value="Ribonuclease H-like superfamily/Ribonuclease H"/>
    <property type="match status" value="2"/>
</dbReference>
<sequence>MSLPSLTPSFPKETYAYLAVFKEAVSAVLLTDQNGRQCPIQYVSRTLNEAERNYSPLENLALSLINMTRRLRRYFEAHPVKVITDQPIKNIPNFLSDALDGEREDEYFRMPKVPSEIDDTEAWTLYTDRAASSKGLGAGLVLIGPSGVEYAYAIRLTFASTNNEAEYEALLAGLRIARRMNVLWIEVKVDSKLVASQVNGAYEASKGSMIKYLAKAKEYISEFKTFSIENIPREDNQKADVLSKLATIPFNHLTKEILVEVLNERSTEVQEVQTIVEEEGENWMTPIIKYLEEGIVPSDKNEARALRAKIGQYTMESGVLFKKGYLIPMLRCVGPLQANYVIREIHMGSCGMHVGPRAVVRKAMRQGYYWPTMHADAKTEVDKCDSCQIHSPIPRLPKTFMTSIMAPWPFYQWGMDILGPLTPARGGAKFVIVAIDYFTKWVEAKPLVKITGKEVIRFVMDNIICRYGLPRVIVTDNGAQLVSDPFKSWCTRFEIQQMNTAVAHPQANGLVERANRSLMEGIKTRLGREKAGWVDELPNVLWAHRTSIKQSNGETPFSLTYGSEAVIPAEIGMPSYRTLMIREEFNEEEQRLNLDLLQERREAAAIREARYKSKMEQYYNKKVRPAGFRPGEFVYRRNEASRVEDQGKLGPKWEGPYRVTEAFENDSYKLQTMEDKIVPRTWHVVNLRKCYL</sequence>
<dbReference type="InterPro" id="IPR043502">
    <property type="entry name" value="DNA/RNA_pol_sf"/>
</dbReference>
<dbReference type="Gene3D" id="1.10.340.70">
    <property type="match status" value="1"/>
</dbReference>
<dbReference type="Pfam" id="PF17921">
    <property type="entry name" value="Integrase_H2C2"/>
    <property type="match status" value="1"/>
</dbReference>
<dbReference type="PANTHER" id="PTHR48475">
    <property type="entry name" value="RIBONUCLEASE H"/>
    <property type="match status" value="1"/>
</dbReference>
<feature type="domain" description="RNase H type-1" evidence="7">
    <location>
        <begin position="119"/>
        <end position="248"/>
    </location>
</feature>
<evidence type="ECO:0000256" key="1">
    <source>
        <dbReference type="ARBA" id="ARBA00022679"/>
    </source>
</evidence>
<dbReference type="InterPro" id="IPR012337">
    <property type="entry name" value="RNaseH-like_sf"/>
</dbReference>
<dbReference type="Pfam" id="PF00665">
    <property type="entry name" value="rve"/>
    <property type="match status" value="1"/>
</dbReference>
<name>A0ABQ5CFX2_9ASTR</name>
<reference evidence="9" key="1">
    <citation type="journal article" date="2022" name="Int. J. Mol. Sci.">
        <title>Draft Genome of Tanacetum Coccineum: Genomic Comparison of Closely Related Tanacetum-Family Plants.</title>
        <authorList>
            <person name="Yamashiro T."/>
            <person name="Shiraishi A."/>
            <person name="Nakayama K."/>
            <person name="Satake H."/>
        </authorList>
    </citation>
    <scope>NUCLEOTIDE SEQUENCE</scope>
</reference>
<accession>A0ABQ5CFX2</accession>
<evidence type="ECO:0000256" key="6">
    <source>
        <dbReference type="ARBA" id="ARBA00022918"/>
    </source>
</evidence>
<keyword evidence="4" id="KW-0255">Endonuclease</keyword>
<dbReference type="Proteomes" id="UP001151760">
    <property type="component" value="Unassembled WGS sequence"/>
</dbReference>